<dbReference type="GO" id="GO:0009307">
    <property type="term" value="P:DNA restriction-modification system"/>
    <property type="evidence" value="ECO:0007669"/>
    <property type="project" value="UniProtKB-KW"/>
</dbReference>
<dbReference type="Pfam" id="PF04313">
    <property type="entry name" value="HSDR_N"/>
    <property type="match status" value="1"/>
</dbReference>
<dbReference type="EMBL" id="CP003614">
    <property type="protein sequence ID" value="AFZ07889.1"/>
    <property type="molecule type" value="Genomic_DNA"/>
</dbReference>
<keyword evidence="2" id="KW-0255">Endonuclease</keyword>
<keyword evidence="2" id="KW-0540">Nuclease</keyword>
<keyword evidence="2" id="KW-0378">Hydrolase</keyword>
<dbReference type="OrthoDB" id="511707at2"/>
<sequence length="212" mass="23528">MAKVIAVTDAIKSLAEAESRLNLSLTEDEAFFTEWQVELPSPSDSEQTALDTLRRRLLYHRSDGELLEGAVTLLVASPLLELAGFYDPPFRMKAEAAIEIAIDDGEETLRGRIDILILQNQLWVMVLECKKTTISVRSALPQALAYMMANPDLDKPRFGMLTNGDDVLFVKLMAQPAPEYGLSRAFSIYTVRSELRSAFQVLKHLGQGIAAV</sequence>
<dbReference type="eggNOG" id="COG2810">
    <property type="taxonomic scope" value="Bacteria"/>
</dbReference>
<dbReference type="KEGG" id="oni:Osc7112_3520"/>
<keyword evidence="3" id="KW-1185">Reference proteome</keyword>
<dbReference type="HOGENOM" id="CLU_090272_0_0_3"/>
<evidence type="ECO:0000313" key="3">
    <source>
        <dbReference type="Proteomes" id="UP000010478"/>
    </source>
</evidence>
<dbReference type="AlphaFoldDB" id="K9VK39"/>
<proteinExistence type="predicted"/>
<dbReference type="Proteomes" id="UP000010478">
    <property type="component" value="Chromosome"/>
</dbReference>
<gene>
    <name evidence="2" type="ORF">Osc7112_3520</name>
</gene>
<dbReference type="RefSeq" id="WP_015177150.1">
    <property type="nucleotide sequence ID" value="NC_019729.1"/>
</dbReference>
<accession>K9VK39</accession>
<feature type="domain" description="Restriction endonuclease type I HsdR N-terminal" evidence="1">
    <location>
        <begin position="108"/>
        <end position="172"/>
    </location>
</feature>
<evidence type="ECO:0000259" key="1">
    <source>
        <dbReference type="Pfam" id="PF04313"/>
    </source>
</evidence>
<dbReference type="GO" id="GO:0003677">
    <property type="term" value="F:DNA binding"/>
    <property type="evidence" value="ECO:0007669"/>
    <property type="project" value="UniProtKB-KW"/>
</dbReference>
<dbReference type="PATRIC" id="fig|179408.3.peg.4325"/>
<reference evidence="2 3" key="1">
    <citation type="submission" date="2012-05" db="EMBL/GenBank/DDBJ databases">
        <title>Finished chromosome of genome of Oscillatoria sp. PCC 7112.</title>
        <authorList>
            <consortium name="US DOE Joint Genome Institute"/>
            <person name="Gugger M."/>
            <person name="Coursin T."/>
            <person name="Rippka R."/>
            <person name="Tandeau De Marsac N."/>
            <person name="Huntemann M."/>
            <person name="Wei C.-L."/>
            <person name="Han J."/>
            <person name="Detter J.C."/>
            <person name="Han C."/>
            <person name="Tapia R."/>
            <person name="Davenport K."/>
            <person name="Daligault H."/>
            <person name="Erkkila T."/>
            <person name="Gu W."/>
            <person name="Munk A.C.C."/>
            <person name="Teshima H."/>
            <person name="Xu Y."/>
            <person name="Chain P."/>
            <person name="Chen A."/>
            <person name="Krypides N."/>
            <person name="Mavromatis K."/>
            <person name="Markowitz V."/>
            <person name="Szeto E."/>
            <person name="Ivanova N."/>
            <person name="Mikhailova N."/>
            <person name="Ovchinnikova G."/>
            <person name="Pagani I."/>
            <person name="Pati A."/>
            <person name="Goodwin L."/>
            <person name="Peters L."/>
            <person name="Pitluck S."/>
            <person name="Woyke T."/>
            <person name="Kerfeld C."/>
        </authorList>
    </citation>
    <scope>NUCLEOTIDE SEQUENCE [LARGE SCALE GENOMIC DNA]</scope>
    <source>
        <strain evidence="2 3">PCC 7112</strain>
    </source>
</reference>
<protein>
    <submittedName>
        <fullName evidence="2">Restriction endonuclease, type I, EcoRI, R subunit/Type III</fullName>
    </submittedName>
</protein>
<name>K9VK39_9CYAN</name>
<dbReference type="GO" id="GO:0009035">
    <property type="term" value="F:type I site-specific deoxyribonuclease activity"/>
    <property type="evidence" value="ECO:0007669"/>
    <property type="project" value="UniProtKB-EC"/>
</dbReference>
<organism evidence="2 3">
    <name type="scientific">Phormidium nigroviride PCC 7112</name>
    <dbReference type="NCBI Taxonomy" id="179408"/>
    <lineage>
        <taxon>Bacteria</taxon>
        <taxon>Bacillati</taxon>
        <taxon>Cyanobacteriota</taxon>
        <taxon>Cyanophyceae</taxon>
        <taxon>Oscillatoriophycideae</taxon>
        <taxon>Oscillatoriales</taxon>
        <taxon>Oscillatoriaceae</taxon>
        <taxon>Phormidium</taxon>
    </lineage>
</organism>
<evidence type="ECO:0000313" key="2">
    <source>
        <dbReference type="EMBL" id="AFZ07889.1"/>
    </source>
</evidence>
<dbReference type="InterPro" id="IPR007409">
    <property type="entry name" value="Restrct_endonuc_type1_HsdR_N"/>
</dbReference>
<dbReference type="Gene3D" id="3.90.1570.30">
    <property type="match status" value="1"/>
</dbReference>
<dbReference type="GO" id="GO:0005524">
    <property type="term" value="F:ATP binding"/>
    <property type="evidence" value="ECO:0007669"/>
    <property type="project" value="UniProtKB-KW"/>
</dbReference>